<organism evidence="1 2">
    <name type="scientific">Mesorhabditis spiculigera</name>
    <dbReference type="NCBI Taxonomy" id="96644"/>
    <lineage>
        <taxon>Eukaryota</taxon>
        <taxon>Metazoa</taxon>
        <taxon>Ecdysozoa</taxon>
        <taxon>Nematoda</taxon>
        <taxon>Chromadorea</taxon>
        <taxon>Rhabditida</taxon>
        <taxon>Rhabditina</taxon>
        <taxon>Rhabditomorpha</taxon>
        <taxon>Rhabditoidea</taxon>
        <taxon>Rhabditidae</taxon>
        <taxon>Mesorhabditinae</taxon>
        <taxon>Mesorhabditis</taxon>
    </lineage>
</organism>
<comment type="caution">
    <text evidence="1">The sequence shown here is derived from an EMBL/GenBank/DDBJ whole genome shotgun (WGS) entry which is preliminary data.</text>
</comment>
<dbReference type="EMBL" id="CATQJA010002665">
    <property type="protein sequence ID" value="CAJ0583682.1"/>
    <property type="molecule type" value="Genomic_DNA"/>
</dbReference>
<gene>
    <name evidence="1" type="ORF">MSPICULIGERA_LOCUS21753</name>
</gene>
<reference evidence="1" key="1">
    <citation type="submission" date="2023-06" db="EMBL/GenBank/DDBJ databases">
        <authorList>
            <person name="Delattre M."/>
        </authorList>
    </citation>
    <scope>NUCLEOTIDE SEQUENCE</scope>
    <source>
        <strain evidence="1">AF72</strain>
    </source>
</reference>
<dbReference type="AlphaFoldDB" id="A0AA36GCP3"/>
<keyword evidence="2" id="KW-1185">Reference proteome</keyword>
<name>A0AA36GCP3_9BILA</name>
<dbReference type="Proteomes" id="UP001177023">
    <property type="component" value="Unassembled WGS sequence"/>
</dbReference>
<sequence length="122" mass="13532">MVNLAIPEIRVLTRLVSIHKLVTQVQLALPVHLGYLVLMDHREKILDMDLMGLPVSPVALDFLATEDNPVSPASPVSLANVEFAPSTVQLTAVFSLKMAPDVANKLYTHYTYEGYRNSMNKL</sequence>
<evidence type="ECO:0000313" key="1">
    <source>
        <dbReference type="EMBL" id="CAJ0583682.1"/>
    </source>
</evidence>
<proteinExistence type="predicted"/>
<evidence type="ECO:0000313" key="2">
    <source>
        <dbReference type="Proteomes" id="UP001177023"/>
    </source>
</evidence>
<accession>A0AA36GCP3</accession>
<protein>
    <submittedName>
        <fullName evidence="1">Uncharacterized protein</fullName>
    </submittedName>
</protein>
<feature type="non-terminal residue" evidence="1">
    <location>
        <position position="122"/>
    </location>
</feature>